<dbReference type="Proteomes" id="UP001295469">
    <property type="component" value="Chromosome C06"/>
</dbReference>
<proteinExistence type="predicted"/>
<dbReference type="PANTHER" id="PTHR34222:SF28">
    <property type="entry name" value="CCHC-TYPE DOMAIN-CONTAINING PROTEIN"/>
    <property type="match status" value="1"/>
</dbReference>
<evidence type="ECO:0000256" key="1">
    <source>
        <dbReference type="PROSITE-ProRule" id="PRU00047"/>
    </source>
</evidence>
<keyword evidence="1" id="KW-0479">Metal-binding</keyword>
<feature type="domain" description="CCHC-type" evidence="3">
    <location>
        <begin position="90"/>
        <end position="104"/>
    </location>
</feature>
<evidence type="ECO:0000313" key="4">
    <source>
        <dbReference type="EMBL" id="CAF2054115.1"/>
    </source>
</evidence>
<dbReference type="PANTHER" id="PTHR34222">
    <property type="entry name" value="GAG_PRE-INTEGRS DOMAIN-CONTAINING PROTEIN"/>
    <property type="match status" value="1"/>
</dbReference>
<dbReference type="AlphaFoldDB" id="A0A816PXN0"/>
<sequence length="168" mass="18762">MIKYEQHREKIRVHQFLMRLDSTRFGTSRSNLLSRVDDLNLDMVYSQIAQEERHLNATRSREEKSTPVGLSVTVSTPTAAAVRVNNKNLRCSHCGKAGHEATNCFQLHGYPDWWVDNNKGQARGGGRGRGFDNSNRGRGRGSGFRANTMQVADASNAIPPGVPNFTIY</sequence>
<feature type="region of interest" description="Disordered" evidence="2">
    <location>
        <begin position="121"/>
        <end position="143"/>
    </location>
</feature>
<dbReference type="GO" id="GO:0008270">
    <property type="term" value="F:zinc ion binding"/>
    <property type="evidence" value="ECO:0007669"/>
    <property type="project" value="UniProtKB-KW"/>
</dbReference>
<keyword evidence="1" id="KW-0863">Zinc-finger</keyword>
<keyword evidence="1" id="KW-0862">Zinc</keyword>
<name>A0A816PXN0_BRANA</name>
<accession>A0A816PXN0</accession>
<organism evidence="4">
    <name type="scientific">Brassica napus</name>
    <name type="common">Rape</name>
    <dbReference type="NCBI Taxonomy" id="3708"/>
    <lineage>
        <taxon>Eukaryota</taxon>
        <taxon>Viridiplantae</taxon>
        <taxon>Streptophyta</taxon>
        <taxon>Embryophyta</taxon>
        <taxon>Tracheophyta</taxon>
        <taxon>Spermatophyta</taxon>
        <taxon>Magnoliopsida</taxon>
        <taxon>eudicotyledons</taxon>
        <taxon>Gunneridae</taxon>
        <taxon>Pentapetalae</taxon>
        <taxon>rosids</taxon>
        <taxon>malvids</taxon>
        <taxon>Brassicales</taxon>
        <taxon>Brassicaceae</taxon>
        <taxon>Brassiceae</taxon>
        <taxon>Brassica</taxon>
    </lineage>
</organism>
<dbReference type="EMBL" id="HG994370">
    <property type="protein sequence ID" value="CAF2054115.1"/>
    <property type="molecule type" value="Genomic_DNA"/>
</dbReference>
<evidence type="ECO:0000259" key="3">
    <source>
        <dbReference type="PROSITE" id="PS50158"/>
    </source>
</evidence>
<dbReference type="PROSITE" id="PS50158">
    <property type="entry name" value="ZF_CCHC"/>
    <property type="match status" value="1"/>
</dbReference>
<protein>
    <submittedName>
        <fullName evidence="4">(rape) hypothetical protein</fullName>
    </submittedName>
</protein>
<reference evidence="4" key="1">
    <citation type="submission" date="2021-01" db="EMBL/GenBank/DDBJ databases">
        <authorList>
            <consortium name="Genoscope - CEA"/>
            <person name="William W."/>
        </authorList>
    </citation>
    <scope>NUCLEOTIDE SEQUENCE</scope>
</reference>
<evidence type="ECO:0000256" key="2">
    <source>
        <dbReference type="SAM" id="MobiDB-lite"/>
    </source>
</evidence>
<gene>
    <name evidence="4" type="ORF">DARMORV10_C06P02380.1</name>
</gene>
<dbReference type="InterPro" id="IPR001878">
    <property type="entry name" value="Znf_CCHC"/>
</dbReference>
<dbReference type="GO" id="GO:0003676">
    <property type="term" value="F:nucleic acid binding"/>
    <property type="evidence" value="ECO:0007669"/>
    <property type="project" value="InterPro"/>
</dbReference>